<sequence>MKEMTATWMDRAGDVRDIQSVIEAEYHIVTEESSKGSGEIGETVEEADEVVGEGFNINLEWLKESQKTLNWSDDTMLSFLAAPPYKVSGKNVIEALGKLTREQAVNFTNQINTKVENNR</sequence>
<gene>
    <name evidence="1" type="ORF">S12H4_06793</name>
</gene>
<protein>
    <submittedName>
        <fullName evidence="1">Uncharacterized protein</fullName>
    </submittedName>
</protein>
<comment type="caution">
    <text evidence="1">The sequence shown here is derived from an EMBL/GenBank/DDBJ whole genome shotgun (WGS) entry which is preliminary data.</text>
</comment>
<reference evidence="1" key="1">
    <citation type="journal article" date="2014" name="Front. Microbiol.">
        <title>High frequency of phylogenetically diverse reductive dehalogenase-homologous genes in deep subseafloor sedimentary metagenomes.</title>
        <authorList>
            <person name="Kawai M."/>
            <person name="Futagami T."/>
            <person name="Toyoda A."/>
            <person name="Takaki Y."/>
            <person name="Nishi S."/>
            <person name="Hori S."/>
            <person name="Arai W."/>
            <person name="Tsubouchi T."/>
            <person name="Morono Y."/>
            <person name="Uchiyama I."/>
            <person name="Ito T."/>
            <person name="Fujiyama A."/>
            <person name="Inagaki F."/>
            <person name="Takami H."/>
        </authorList>
    </citation>
    <scope>NUCLEOTIDE SEQUENCE</scope>
    <source>
        <strain evidence="1">Expedition CK06-06</strain>
    </source>
</reference>
<accession>X1STZ5</accession>
<name>X1STZ5_9ZZZZ</name>
<evidence type="ECO:0000313" key="1">
    <source>
        <dbReference type="EMBL" id="GAI71299.1"/>
    </source>
</evidence>
<dbReference type="AlphaFoldDB" id="X1STZ5"/>
<proteinExistence type="predicted"/>
<organism evidence="1">
    <name type="scientific">marine sediment metagenome</name>
    <dbReference type="NCBI Taxonomy" id="412755"/>
    <lineage>
        <taxon>unclassified sequences</taxon>
        <taxon>metagenomes</taxon>
        <taxon>ecological metagenomes</taxon>
    </lineage>
</organism>
<dbReference type="EMBL" id="BARW01002437">
    <property type="protein sequence ID" value="GAI71299.1"/>
    <property type="molecule type" value="Genomic_DNA"/>
</dbReference>